<dbReference type="InterPro" id="IPR005174">
    <property type="entry name" value="KIB1-4_b-propeller"/>
</dbReference>
<evidence type="ECO:0000313" key="3">
    <source>
        <dbReference type="EMBL" id="OMP05551.1"/>
    </source>
</evidence>
<comment type="caution">
    <text evidence="3">The sequence shown here is derived from an EMBL/GenBank/DDBJ whole genome shotgun (WGS) entry which is preliminary data.</text>
</comment>
<dbReference type="AlphaFoldDB" id="A0A1R3KEP1"/>
<evidence type="ECO:0000313" key="4">
    <source>
        <dbReference type="Proteomes" id="UP000187203"/>
    </source>
</evidence>
<feature type="domain" description="KIB1-4 beta-propeller" evidence="2">
    <location>
        <begin position="97"/>
        <end position="294"/>
    </location>
</feature>
<keyword evidence="4" id="KW-1185">Reference proteome</keyword>
<sequence>MASQGCSDGGFIALNSAGGRGRRRKIMTEDNFRPWSDLTYVLLEQILKNVGVIEFLMFACVCKPWRDVAIAMKQEFMAAQGPLMFFLSPDAIKYCYFYNMYKKEIYKTTLPNLSGNKCIGVTCGYLVLIIDSMSDLWLFNPFTRHELRFPAPPKPYSNVFLTSLAKPVEEFVAIAFSRVLPFFQFCRSTNSDHWTVFEYSDRGNNWRIVDLAVLNGKIYLLTTDGEIGTLNVNPQNPMFVWLDVEPVPFTWDPTRRYNHLLSSKGELYVGEFCGVTVPIEIHRLNFETKKWEKVVFEETSFLVGNVKSIGYRLPRPSTKICVFKDPNRGFYLEEMEKCWLQLGNSMSVIPDMEKIERDFRRVPWRYPSRKRRNFFVQPIWYFPHLSTKVDLVYEDED</sequence>
<evidence type="ECO:0000259" key="1">
    <source>
        <dbReference type="Pfam" id="PF00646"/>
    </source>
</evidence>
<organism evidence="3 4">
    <name type="scientific">Corchorus olitorius</name>
    <dbReference type="NCBI Taxonomy" id="93759"/>
    <lineage>
        <taxon>Eukaryota</taxon>
        <taxon>Viridiplantae</taxon>
        <taxon>Streptophyta</taxon>
        <taxon>Embryophyta</taxon>
        <taxon>Tracheophyta</taxon>
        <taxon>Spermatophyta</taxon>
        <taxon>Magnoliopsida</taxon>
        <taxon>eudicotyledons</taxon>
        <taxon>Gunneridae</taxon>
        <taxon>Pentapetalae</taxon>
        <taxon>rosids</taxon>
        <taxon>malvids</taxon>
        <taxon>Malvales</taxon>
        <taxon>Malvaceae</taxon>
        <taxon>Grewioideae</taxon>
        <taxon>Apeibeae</taxon>
        <taxon>Corchorus</taxon>
    </lineage>
</organism>
<dbReference type="InterPro" id="IPR036047">
    <property type="entry name" value="F-box-like_dom_sf"/>
</dbReference>
<dbReference type="PANTHER" id="PTHR45463:SF8">
    <property type="entry name" value="OS09G0392200 PROTEIN"/>
    <property type="match status" value="1"/>
</dbReference>
<dbReference type="PANTHER" id="PTHR45463">
    <property type="entry name" value="OS09G0392200 PROTEIN"/>
    <property type="match status" value="1"/>
</dbReference>
<dbReference type="Proteomes" id="UP000187203">
    <property type="component" value="Unassembled WGS sequence"/>
</dbReference>
<name>A0A1R3KEP1_9ROSI</name>
<dbReference type="InterPro" id="IPR011043">
    <property type="entry name" value="Gal_Oxase/kelch_b-propeller"/>
</dbReference>
<feature type="domain" description="F-box" evidence="1">
    <location>
        <begin position="35"/>
        <end position="68"/>
    </location>
</feature>
<dbReference type="EMBL" id="AWUE01013943">
    <property type="protein sequence ID" value="OMP05551.1"/>
    <property type="molecule type" value="Genomic_DNA"/>
</dbReference>
<evidence type="ECO:0000259" key="2">
    <source>
        <dbReference type="Pfam" id="PF03478"/>
    </source>
</evidence>
<accession>A0A1R3KEP1</accession>
<proteinExistence type="predicted"/>
<gene>
    <name evidence="3" type="ORF">COLO4_08775</name>
</gene>
<protein>
    <submittedName>
        <fullName evidence="3">Uncharacterized protein</fullName>
    </submittedName>
</protein>
<reference evidence="4" key="1">
    <citation type="submission" date="2013-09" db="EMBL/GenBank/DDBJ databases">
        <title>Corchorus olitorius genome sequencing.</title>
        <authorList>
            <person name="Alam M."/>
            <person name="Haque M.S."/>
            <person name="Islam M.S."/>
            <person name="Emdad E.M."/>
            <person name="Islam M.M."/>
            <person name="Ahmed B."/>
            <person name="Halim A."/>
            <person name="Hossen Q.M.M."/>
            <person name="Hossain M.Z."/>
            <person name="Ahmed R."/>
            <person name="Khan M.M."/>
            <person name="Islam R."/>
            <person name="Rashid M.M."/>
            <person name="Khan S.A."/>
            <person name="Rahman M.S."/>
            <person name="Alam M."/>
            <person name="Yahiya A.S."/>
            <person name="Khan M.S."/>
            <person name="Azam M.S."/>
            <person name="Haque T."/>
            <person name="Lashkar M.Z.H."/>
            <person name="Akhand A.I."/>
            <person name="Morshed G."/>
            <person name="Roy S."/>
            <person name="Uddin K.S."/>
            <person name="Rabeya T."/>
            <person name="Hossain A.S."/>
            <person name="Chowdhury A."/>
            <person name="Snigdha A.R."/>
            <person name="Mortoza M.S."/>
            <person name="Matin S.A."/>
            <person name="Hoque S.M.E."/>
            <person name="Islam M.K."/>
            <person name="Roy D.K."/>
            <person name="Haider R."/>
            <person name="Moosa M.M."/>
            <person name="Elias S.M."/>
            <person name="Hasan A.M."/>
            <person name="Jahan S."/>
            <person name="Shafiuddin M."/>
            <person name="Mahmood N."/>
            <person name="Shommy N.S."/>
        </authorList>
    </citation>
    <scope>NUCLEOTIDE SEQUENCE [LARGE SCALE GENOMIC DNA]</scope>
    <source>
        <strain evidence="4">cv. O-4</strain>
    </source>
</reference>
<dbReference type="Pfam" id="PF00646">
    <property type="entry name" value="F-box"/>
    <property type="match status" value="1"/>
</dbReference>
<dbReference type="OrthoDB" id="642536at2759"/>
<dbReference type="SUPFAM" id="SSF81383">
    <property type="entry name" value="F-box domain"/>
    <property type="match status" value="1"/>
</dbReference>
<dbReference type="Pfam" id="PF03478">
    <property type="entry name" value="Beta-prop_KIB1-4"/>
    <property type="match status" value="1"/>
</dbReference>
<dbReference type="SUPFAM" id="SSF50965">
    <property type="entry name" value="Galactose oxidase, central domain"/>
    <property type="match status" value="1"/>
</dbReference>
<dbReference type="InterPro" id="IPR001810">
    <property type="entry name" value="F-box_dom"/>
</dbReference>